<organism evidence="1 2">
    <name type="scientific">Schistosoma mattheei</name>
    <dbReference type="NCBI Taxonomy" id="31246"/>
    <lineage>
        <taxon>Eukaryota</taxon>
        <taxon>Metazoa</taxon>
        <taxon>Spiralia</taxon>
        <taxon>Lophotrochozoa</taxon>
        <taxon>Platyhelminthes</taxon>
        <taxon>Trematoda</taxon>
        <taxon>Digenea</taxon>
        <taxon>Strigeidida</taxon>
        <taxon>Schistosomatoidea</taxon>
        <taxon>Schistosomatidae</taxon>
        <taxon>Schistosoma</taxon>
    </lineage>
</organism>
<sequence>MLRFKFSRKRPVRIFNCNIHICFIPFYNTTVFTFLFRSGSYNTKNATIFTTFNFNFTSNILEYIKLN</sequence>
<reference evidence="1 2" key="1">
    <citation type="submission" date="2018-11" db="EMBL/GenBank/DDBJ databases">
        <authorList>
            <consortium name="Pathogen Informatics"/>
        </authorList>
    </citation>
    <scope>NUCLEOTIDE SEQUENCE [LARGE SCALE GENOMIC DNA]</scope>
    <source>
        <strain>Denwood</strain>
        <strain evidence="2">Zambia</strain>
    </source>
</reference>
<proteinExistence type="predicted"/>
<dbReference type="AlphaFoldDB" id="A0A3P8G9P8"/>
<evidence type="ECO:0000313" key="2">
    <source>
        <dbReference type="Proteomes" id="UP000269396"/>
    </source>
</evidence>
<dbReference type="Proteomes" id="UP000269396">
    <property type="component" value="Unassembled WGS sequence"/>
</dbReference>
<dbReference type="EMBL" id="UZAL01048240">
    <property type="protein sequence ID" value="VDP85487.1"/>
    <property type="molecule type" value="Genomic_DNA"/>
</dbReference>
<accession>A0A3P8G9P8</accession>
<name>A0A3P8G9P8_9TREM</name>
<protein>
    <submittedName>
        <fullName evidence="1">Uncharacterized protein</fullName>
    </submittedName>
</protein>
<gene>
    <name evidence="1" type="ORF">SMTD_LOCUS21714</name>
</gene>
<keyword evidence="2" id="KW-1185">Reference proteome</keyword>
<evidence type="ECO:0000313" key="1">
    <source>
        <dbReference type="EMBL" id="VDP85487.1"/>
    </source>
</evidence>